<accession>A0ABD1DU69</accession>
<evidence type="ECO:0000259" key="1">
    <source>
        <dbReference type="Pfam" id="PF16064"/>
    </source>
</evidence>
<evidence type="ECO:0000313" key="3">
    <source>
        <dbReference type="Proteomes" id="UP001562425"/>
    </source>
</evidence>
<dbReference type="Proteomes" id="UP001562425">
    <property type="component" value="Unassembled WGS sequence"/>
</dbReference>
<dbReference type="InterPro" id="IPR032071">
    <property type="entry name" value="DUF4806"/>
</dbReference>
<proteinExistence type="predicted"/>
<comment type="caution">
    <text evidence="2">The sequence shown here is derived from an EMBL/GenBank/DDBJ whole genome shotgun (WGS) entry which is preliminary data.</text>
</comment>
<feature type="domain" description="DUF4806" evidence="1">
    <location>
        <begin position="323"/>
        <end position="414"/>
    </location>
</feature>
<feature type="domain" description="DUF4806" evidence="1">
    <location>
        <begin position="16"/>
        <end position="104"/>
    </location>
</feature>
<dbReference type="EMBL" id="JBEHCU010002596">
    <property type="protein sequence ID" value="KAL1402695.1"/>
    <property type="molecule type" value="Genomic_DNA"/>
</dbReference>
<reference evidence="2 3" key="1">
    <citation type="submission" date="2024-05" db="EMBL/GenBank/DDBJ databases">
        <title>Culex pipiens pipiens assembly and annotation.</title>
        <authorList>
            <person name="Alout H."/>
            <person name="Durand T."/>
        </authorList>
    </citation>
    <scope>NUCLEOTIDE SEQUENCE [LARGE SCALE GENOMIC DNA]</scope>
    <source>
        <strain evidence="2">HA-2024</strain>
        <tissue evidence="2">Whole body</tissue>
    </source>
</reference>
<name>A0ABD1DU69_CULPP</name>
<dbReference type="AlphaFoldDB" id="A0ABD1DU69"/>
<feature type="domain" description="DUF4806" evidence="1">
    <location>
        <begin position="497"/>
        <end position="585"/>
    </location>
</feature>
<sequence length="631" mass="72313">MNIANKPVKSSKAVRVAGFDFPLTCEEDVDRLELMVNRNPFIKSQYIKYLTIHKPRNVDVGQIFNRFFDDEAMANFTWTGSDSTTAAKKAMKDYAIFTGCMLEAWSDQGVTDDLLVESLKKALLLISRRQELVPMRGNVHFAQLARKRRLMFVRGFRFDKAARHGKRVSWRCWRHAQLGCQPQFSCDILSENVPTGGRKCVPARCDCFRPECRGGWSDFVQRKSVLAKGVEIRRRLTGAPFAIASVTSVKVRNLTTMLDQQHPAPPHIQHHLGVGPTLDTSNHHHHDMFLGQLQQHHLVPAEPDCYGQPGPAPLPDDHHSSAVLGFVFPLATEDEIERLEISVKQSGIIRGQYVQYLNVTKPIHLSVVQSFSMFFSDYSMTNYSYYGVERAEYPKTPKKAMKKYEVFSSCMLEAWRSHGINGVILMEQLKKAIYHIKKHVLAMERIKSQLAVYKRAAANGMVEPENLRRIKALRTQLAVLDRTRVQLPRPSTNYASVRGFDFPLASGDEVERLEKTVRQDRQVRAEFVRYLATKNSTHVDLVDCFGLFFADSSMVNYNWNGISSHRFPKRAMKTYSIFTDCFQDAWPGLGLTTDVLAFKLKRTVEKINNRRNVQHSKRRRKARMIKIVEIE</sequence>
<gene>
    <name evidence="2" type="ORF">pipiens_005955</name>
</gene>
<organism evidence="2 3">
    <name type="scientific">Culex pipiens pipiens</name>
    <name type="common">Northern house mosquito</name>
    <dbReference type="NCBI Taxonomy" id="38569"/>
    <lineage>
        <taxon>Eukaryota</taxon>
        <taxon>Metazoa</taxon>
        <taxon>Ecdysozoa</taxon>
        <taxon>Arthropoda</taxon>
        <taxon>Hexapoda</taxon>
        <taxon>Insecta</taxon>
        <taxon>Pterygota</taxon>
        <taxon>Neoptera</taxon>
        <taxon>Endopterygota</taxon>
        <taxon>Diptera</taxon>
        <taxon>Nematocera</taxon>
        <taxon>Culicoidea</taxon>
        <taxon>Culicidae</taxon>
        <taxon>Culicinae</taxon>
        <taxon>Culicini</taxon>
        <taxon>Culex</taxon>
        <taxon>Culex</taxon>
    </lineage>
</organism>
<keyword evidence="3" id="KW-1185">Reference proteome</keyword>
<evidence type="ECO:0000313" key="2">
    <source>
        <dbReference type="EMBL" id="KAL1402695.1"/>
    </source>
</evidence>
<dbReference type="Pfam" id="PF16064">
    <property type="entry name" value="DUF4806"/>
    <property type="match status" value="3"/>
</dbReference>
<protein>
    <recommendedName>
        <fullName evidence="1">DUF4806 domain-containing protein</fullName>
    </recommendedName>
</protein>